<proteinExistence type="predicted"/>
<name>A0AAD6Z0J8_9AGAR</name>
<reference evidence="1" key="1">
    <citation type="submission" date="2023-03" db="EMBL/GenBank/DDBJ databases">
        <title>Massive genome expansion in bonnet fungi (Mycena s.s.) driven by repeated elements and novel gene families across ecological guilds.</title>
        <authorList>
            <consortium name="Lawrence Berkeley National Laboratory"/>
            <person name="Harder C.B."/>
            <person name="Miyauchi S."/>
            <person name="Viragh M."/>
            <person name="Kuo A."/>
            <person name="Thoen E."/>
            <person name="Andreopoulos B."/>
            <person name="Lu D."/>
            <person name="Skrede I."/>
            <person name="Drula E."/>
            <person name="Henrissat B."/>
            <person name="Morin E."/>
            <person name="Kohler A."/>
            <person name="Barry K."/>
            <person name="LaButti K."/>
            <person name="Morin E."/>
            <person name="Salamov A."/>
            <person name="Lipzen A."/>
            <person name="Mereny Z."/>
            <person name="Hegedus B."/>
            <person name="Baldrian P."/>
            <person name="Stursova M."/>
            <person name="Weitz H."/>
            <person name="Taylor A."/>
            <person name="Grigoriev I.V."/>
            <person name="Nagy L.G."/>
            <person name="Martin F."/>
            <person name="Kauserud H."/>
        </authorList>
    </citation>
    <scope>NUCLEOTIDE SEQUENCE</scope>
    <source>
        <strain evidence="1">CBHHK002</strain>
    </source>
</reference>
<keyword evidence="2" id="KW-1185">Reference proteome</keyword>
<dbReference type="AlphaFoldDB" id="A0AAD6Z0J8"/>
<gene>
    <name evidence="1" type="ORF">DFH08DRAFT_977614</name>
</gene>
<evidence type="ECO:0000313" key="1">
    <source>
        <dbReference type="EMBL" id="KAJ7302769.1"/>
    </source>
</evidence>
<accession>A0AAD6Z0J8</accession>
<protein>
    <submittedName>
        <fullName evidence="1">Uncharacterized protein</fullName>
    </submittedName>
</protein>
<dbReference type="EMBL" id="JARIHO010000112">
    <property type="protein sequence ID" value="KAJ7302769.1"/>
    <property type="molecule type" value="Genomic_DNA"/>
</dbReference>
<comment type="caution">
    <text evidence="1">The sequence shown here is derived from an EMBL/GenBank/DDBJ whole genome shotgun (WGS) entry which is preliminary data.</text>
</comment>
<dbReference type="Proteomes" id="UP001218218">
    <property type="component" value="Unassembled WGS sequence"/>
</dbReference>
<evidence type="ECO:0000313" key="2">
    <source>
        <dbReference type="Proteomes" id="UP001218218"/>
    </source>
</evidence>
<organism evidence="1 2">
    <name type="scientific">Mycena albidolilacea</name>
    <dbReference type="NCBI Taxonomy" id="1033008"/>
    <lineage>
        <taxon>Eukaryota</taxon>
        <taxon>Fungi</taxon>
        <taxon>Dikarya</taxon>
        <taxon>Basidiomycota</taxon>
        <taxon>Agaricomycotina</taxon>
        <taxon>Agaricomycetes</taxon>
        <taxon>Agaricomycetidae</taxon>
        <taxon>Agaricales</taxon>
        <taxon>Marasmiineae</taxon>
        <taxon>Mycenaceae</taxon>
        <taxon>Mycena</taxon>
    </lineage>
</organism>
<sequence>MPLRVLPTPPSSLPRPRCSHLCSCSLPTALVLTTHRTRAHCPPPSCSLPAAPVLAVRRPSPLHSLPTDLVFIACRPQGSLAATLALTTRTVVLAACRPYAHCWLPPAFTARCLLPAALALAARCPRARCPHPRAALMLIIRTPCLLSCPQY</sequence>